<evidence type="ECO:0000313" key="2">
    <source>
        <dbReference type="Proteomes" id="UP000799750"/>
    </source>
</evidence>
<keyword evidence="2" id="KW-1185">Reference proteome</keyword>
<gene>
    <name evidence="1" type="ORF">BU16DRAFT_532455</name>
</gene>
<name>A0A6A6RCD4_9PEZI</name>
<dbReference type="AlphaFoldDB" id="A0A6A6RCD4"/>
<evidence type="ECO:0000313" key="1">
    <source>
        <dbReference type="EMBL" id="KAF2502042.1"/>
    </source>
</evidence>
<accession>A0A6A6RCD4</accession>
<dbReference type="EMBL" id="MU004181">
    <property type="protein sequence ID" value="KAF2502042.1"/>
    <property type="molecule type" value="Genomic_DNA"/>
</dbReference>
<protein>
    <submittedName>
        <fullName evidence="1">Uncharacterized protein</fullName>
    </submittedName>
</protein>
<proteinExistence type="predicted"/>
<organism evidence="1 2">
    <name type="scientific">Lophium mytilinum</name>
    <dbReference type="NCBI Taxonomy" id="390894"/>
    <lineage>
        <taxon>Eukaryota</taxon>
        <taxon>Fungi</taxon>
        <taxon>Dikarya</taxon>
        <taxon>Ascomycota</taxon>
        <taxon>Pezizomycotina</taxon>
        <taxon>Dothideomycetes</taxon>
        <taxon>Pleosporomycetidae</taxon>
        <taxon>Mytilinidiales</taxon>
        <taxon>Mytilinidiaceae</taxon>
        <taxon>Lophium</taxon>
    </lineage>
</organism>
<sequence length="206" mass="23450">MNITSARWSHRLSRLLDPPSIHADADSDCRRHLDFSLSDIIARPHCSDARVHGAPAARVGRRATGRSERQTCPPFPRWPRFLAIDDLPASHRYQSSQKPFLSRPRTTARQKVHHIDLRRPRALSSNTDDQHSRDIDNQLCNFGEFGSKAFDIDDQKPMHAAVVSKSQWLLRPSSYERSIFVPRSASLKRYDGCSISVGVGKPRIQY</sequence>
<dbReference type="Proteomes" id="UP000799750">
    <property type="component" value="Unassembled WGS sequence"/>
</dbReference>
<reference evidence="1" key="1">
    <citation type="journal article" date="2020" name="Stud. Mycol.">
        <title>101 Dothideomycetes genomes: a test case for predicting lifestyles and emergence of pathogens.</title>
        <authorList>
            <person name="Haridas S."/>
            <person name="Albert R."/>
            <person name="Binder M."/>
            <person name="Bloem J."/>
            <person name="Labutti K."/>
            <person name="Salamov A."/>
            <person name="Andreopoulos B."/>
            <person name="Baker S."/>
            <person name="Barry K."/>
            <person name="Bills G."/>
            <person name="Bluhm B."/>
            <person name="Cannon C."/>
            <person name="Castanera R."/>
            <person name="Culley D."/>
            <person name="Daum C."/>
            <person name="Ezra D."/>
            <person name="Gonzalez J."/>
            <person name="Henrissat B."/>
            <person name="Kuo A."/>
            <person name="Liang C."/>
            <person name="Lipzen A."/>
            <person name="Lutzoni F."/>
            <person name="Magnuson J."/>
            <person name="Mondo S."/>
            <person name="Nolan M."/>
            <person name="Ohm R."/>
            <person name="Pangilinan J."/>
            <person name="Park H.-J."/>
            <person name="Ramirez L."/>
            <person name="Alfaro M."/>
            <person name="Sun H."/>
            <person name="Tritt A."/>
            <person name="Yoshinaga Y."/>
            <person name="Zwiers L.-H."/>
            <person name="Turgeon B."/>
            <person name="Goodwin S."/>
            <person name="Spatafora J."/>
            <person name="Crous P."/>
            <person name="Grigoriev I."/>
        </authorList>
    </citation>
    <scope>NUCLEOTIDE SEQUENCE</scope>
    <source>
        <strain evidence="1">CBS 269.34</strain>
    </source>
</reference>